<dbReference type="AlphaFoldDB" id="A0A495AAE8"/>
<dbReference type="RefSeq" id="WP_121029802.1">
    <property type="nucleotide sequence ID" value="NZ_PNJG02000001.1"/>
</dbReference>
<sequence length="255" mass="28323">MTAISPGAIPPSVRIPVLATYTDENGHQLPLPQARMRESFTGLQMLARQILSGAEDPLDGYDQDFTIMQMGPSAFEIEIRATAKRQNRLRGRAAAKKHLLIVATLDHFTDVLVAMGELACHIANHPDTEVRFVASCYGDYYEFLERGRVVKAMEAGAVELLVTPESVEILRVILANLKQPGVAYATLTKRIPGMAHMRRTVVGSTQHLRDFADGGPFHLTPEMLATARSRVDTHRTEQWVQLPTSKNSHALWDEL</sequence>
<reference evidence="1 2" key="1">
    <citation type="submission" date="2018-10" db="EMBL/GenBank/DDBJ databases">
        <title>Kocuria tytouropygialis sp. nov., isolated from the uropygial gland of an American barn owl (Tyto furcata).</title>
        <authorList>
            <person name="Braun M.S."/>
            <person name="Wang E."/>
            <person name="Zimmermann S."/>
            <person name="Wagner H."/>
            <person name="Wink M."/>
        </authorList>
    </citation>
    <scope>NUCLEOTIDE SEQUENCE [LARGE SCALE GENOMIC DNA]</scope>
    <source>
        <strain evidence="1 2">442</strain>
    </source>
</reference>
<dbReference type="Proteomes" id="UP000249516">
    <property type="component" value="Unassembled WGS sequence"/>
</dbReference>
<dbReference type="EMBL" id="PNJG02000001">
    <property type="protein sequence ID" value="RKQ36410.1"/>
    <property type="molecule type" value="Genomic_DNA"/>
</dbReference>
<keyword evidence="2" id="KW-1185">Reference proteome</keyword>
<evidence type="ECO:0000313" key="1">
    <source>
        <dbReference type="EMBL" id="RKQ36410.1"/>
    </source>
</evidence>
<accession>A0A495AAE8</accession>
<comment type="caution">
    <text evidence="1">The sequence shown here is derived from an EMBL/GenBank/DDBJ whole genome shotgun (WGS) entry which is preliminary data.</text>
</comment>
<gene>
    <name evidence="1" type="ORF">C1C97_001675</name>
</gene>
<evidence type="ECO:0000313" key="2">
    <source>
        <dbReference type="Proteomes" id="UP000249516"/>
    </source>
</evidence>
<proteinExistence type="predicted"/>
<dbReference type="OrthoDB" id="4882894at2"/>
<protein>
    <submittedName>
        <fullName evidence="1">Uncharacterized protein</fullName>
    </submittedName>
</protein>
<name>A0A495AAE8_9MICC</name>
<organism evidence="1 2">
    <name type="scientific">Kocuria tytonis</name>
    <dbReference type="NCBI Taxonomy" id="2054280"/>
    <lineage>
        <taxon>Bacteria</taxon>
        <taxon>Bacillati</taxon>
        <taxon>Actinomycetota</taxon>
        <taxon>Actinomycetes</taxon>
        <taxon>Micrococcales</taxon>
        <taxon>Micrococcaceae</taxon>
        <taxon>Kocuria</taxon>
    </lineage>
</organism>